<dbReference type="PROSITE" id="PS51746">
    <property type="entry name" value="PPM_2"/>
    <property type="match status" value="1"/>
</dbReference>
<dbReference type="InterPro" id="IPR046350">
    <property type="entry name" value="Cystatin_sf"/>
</dbReference>
<dbReference type="Proteomes" id="UP000712600">
    <property type="component" value="Unassembled WGS sequence"/>
</dbReference>
<dbReference type="PANTHER" id="PTHR31228">
    <property type="entry name" value="CYSTATIN/MONELLIN SUPERFAMILY PROTEIN"/>
    <property type="match status" value="1"/>
</dbReference>
<evidence type="ECO:0000259" key="2">
    <source>
        <dbReference type="PROSITE" id="PS51746"/>
    </source>
</evidence>
<feature type="compositionally biased region" description="Acidic residues" evidence="1">
    <location>
        <begin position="370"/>
        <end position="380"/>
    </location>
</feature>
<evidence type="ECO:0000313" key="3">
    <source>
        <dbReference type="EMBL" id="KAF3600696.1"/>
    </source>
</evidence>
<feature type="domain" description="PPM-type phosphatase" evidence="2">
    <location>
        <begin position="1"/>
        <end position="168"/>
    </location>
</feature>
<evidence type="ECO:0000256" key="1">
    <source>
        <dbReference type="SAM" id="MobiDB-lite"/>
    </source>
</evidence>
<reference evidence="3" key="1">
    <citation type="submission" date="2019-12" db="EMBL/GenBank/DDBJ databases">
        <title>Genome sequencing and annotation of Brassica cretica.</title>
        <authorList>
            <person name="Studholme D.J."/>
            <person name="Sarris P."/>
        </authorList>
    </citation>
    <scope>NUCLEOTIDE SEQUENCE</scope>
    <source>
        <strain evidence="3">PFS-109/04</strain>
        <tissue evidence="3">Leaf</tissue>
    </source>
</reference>
<dbReference type="NCBIfam" id="TIGR01638">
    <property type="entry name" value="Atha_cystat_rel"/>
    <property type="match status" value="3"/>
</dbReference>
<dbReference type="EMBL" id="QGKX02000004">
    <property type="protein sequence ID" value="KAF3600696.1"/>
    <property type="molecule type" value="Genomic_DNA"/>
</dbReference>
<protein>
    <recommendedName>
        <fullName evidence="2">PPM-type phosphatase domain-containing protein</fullName>
    </recommendedName>
</protein>
<dbReference type="InterPro" id="IPR036457">
    <property type="entry name" value="PPM-type-like_dom_sf"/>
</dbReference>
<dbReference type="PANTHER" id="PTHR31228:SF35">
    <property type="entry name" value="CYSTATIN DOMAIN-CONTAINING PROTEIN"/>
    <property type="match status" value="1"/>
</dbReference>
<dbReference type="Gene3D" id="3.60.40.10">
    <property type="entry name" value="PPM-type phosphatase domain"/>
    <property type="match status" value="1"/>
</dbReference>
<dbReference type="CDD" id="cd00143">
    <property type="entry name" value="PP2Cc"/>
    <property type="match status" value="1"/>
</dbReference>
<sequence length="598" mass="68360">MSGTTAITVLVVGDKIYVANVGDSRAVLAVKDRNRVLAEDLSYDQTPFREDECKRVKACGARVMTVDQFERMYPGTAFTRSVGDCTAEGIGVTAEPEVSMVHLSPNHLFFVVASDGIFEFLPSQAVVDMVGRYADPRDGCAAATAESYKLWLEHENRTDDITIITKRGKCEESDASSREEGQEWEVDSFDDGFDYRPRRNLDPNDEIGQKMHRYRSSMYKSKGFDVDIDSYPGSLLYRQLFPIDLDEPFEYIGAAGLTGREYMKSMVDLALERYNKIKGLTVTSESIVRSIIDLASGLKCYITFMARESPNGDLLVEYQAKTDKRIWQKKTHVIFCRPTPEPKEEPMDVEYSDSTTDGESSDASSRESEQAWDVDSFDEGTDFKPPTKTAPSEEEIEKMRQYRPQMYKSKGFFVDGEVYPGRLRYFSPVDLDNQLYPTGLTGRQYMENMVDVALDKYNEMKEGSKLTLESIVRANLSKVNGFKSYITFMAREIDNGDLMEYQAKVERKFWQREYHAILCRPNPKSEAAAAESYKLWLEHENRTDDITIIIVNGYKSYITFMAREIDSGDVVEYQAKIEKKFWQREHHAILCRPSPKSE</sequence>
<evidence type="ECO:0000313" key="4">
    <source>
        <dbReference type="Proteomes" id="UP000712600"/>
    </source>
</evidence>
<organism evidence="3 4">
    <name type="scientific">Brassica cretica</name>
    <name type="common">Mustard</name>
    <dbReference type="NCBI Taxonomy" id="69181"/>
    <lineage>
        <taxon>Eukaryota</taxon>
        <taxon>Viridiplantae</taxon>
        <taxon>Streptophyta</taxon>
        <taxon>Embryophyta</taxon>
        <taxon>Tracheophyta</taxon>
        <taxon>Spermatophyta</taxon>
        <taxon>Magnoliopsida</taxon>
        <taxon>eudicotyledons</taxon>
        <taxon>Gunneridae</taxon>
        <taxon>Pentapetalae</taxon>
        <taxon>rosids</taxon>
        <taxon>malvids</taxon>
        <taxon>Brassicales</taxon>
        <taxon>Brassicaceae</taxon>
        <taxon>Brassiceae</taxon>
        <taxon>Brassica</taxon>
    </lineage>
</organism>
<feature type="region of interest" description="Disordered" evidence="1">
    <location>
        <begin position="337"/>
        <end position="396"/>
    </location>
</feature>
<name>A0A8S9SGX3_BRACR</name>
<dbReference type="Gene3D" id="3.10.450.10">
    <property type="match status" value="1"/>
</dbReference>
<dbReference type="AlphaFoldDB" id="A0A8S9SGX3"/>
<dbReference type="SUPFAM" id="SSF81606">
    <property type="entry name" value="PP2C-like"/>
    <property type="match status" value="1"/>
</dbReference>
<proteinExistence type="predicted"/>
<feature type="non-terminal residue" evidence="3">
    <location>
        <position position="1"/>
    </location>
</feature>
<gene>
    <name evidence="3" type="ORF">F2Q69_00039108</name>
</gene>
<feature type="compositionally biased region" description="Polar residues" evidence="1">
    <location>
        <begin position="352"/>
        <end position="363"/>
    </location>
</feature>
<dbReference type="SUPFAM" id="SSF54403">
    <property type="entry name" value="Cystatin/monellin"/>
    <property type="match status" value="1"/>
</dbReference>
<dbReference type="InterPro" id="IPR006525">
    <property type="entry name" value="Cystatin-related_pln"/>
</dbReference>
<dbReference type="InterPro" id="IPR001932">
    <property type="entry name" value="PPM-type_phosphatase-like_dom"/>
</dbReference>
<dbReference type="Pfam" id="PF00481">
    <property type="entry name" value="PP2C"/>
    <property type="match status" value="1"/>
</dbReference>
<comment type="caution">
    <text evidence="3">The sequence shown here is derived from an EMBL/GenBank/DDBJ whole genome shotgun (WGS) entry which is preliminary data.</text>
</comment>
<dbReference type="SMART" id="SM00332">
    <property type="entry name" value="PP2Cc"/>
    <property type="match status" value="1"/>
</dbReference>
<accession>A0A8S9SGX3</accession>